<dbReference type="InParanoid" id="A0A1M6BIZ7"/>
<dbReference type="RefSeq" id="WP_143157676.1">
    <property type="nucleotide sequence ID" value="NZ_FQYR01000002.1"/>
</dbReference>
<organism evidence="9 10">
    <name type="scientific">Rubritalea squalenifaciens DSM 18772</name>
    <dbReference type="NCBI Taxonomy" id="1123071"/>
    <lineage>
        <taxon>Bacteria</taxon>
        <taxon>Pseudomonadati</taxon>
        <taxon>Verrucomicrobiota</taxon>
        <taxon>Verrucomicrobiia</taxon>
        <taxon>Verrucomicrobiales</taxon>
        <taxon>Rubritaleaceae</taxon>
        <taxon>Rubritalea</taxon>
    </lineage>
</organism>
<evidence type="ECO:0000259" key="8">
    <source>
        <dbReference type="Pfam" id="PF06271"/>
    </source>
</evidence>
<dbReference type="Pfam" id="PF06271">
    <property type="entry name" value="RDD"/>
    <property type="match status" value="1"/>
</dbReference>
<name>A0A1M6BIZ7_9BACT</name>
<feature type="transmembrane region" description="Helical" evidence="7">
    <location>
        <begin position="42"/>
        <end position="68"/>
    </location>
</feature>
<feature type="transmembrane region" description="Helical" evidence="7">
    <location>
        <begin position="106"/>
        <end position="125"/>
    </location>
</feature>
<evidence type="ECO:0000256" key="2">
    <source>
        <dbReference type="ARBA" id="ARBA00022475"/>
    </source>
</evidence>
<sequence length="149" mass="15877">MNEENANDVPSTPSEDPTVTTPTDMAGDAALASMGERIGGYVIDWAIIIVVALLIPILGSLVAIAYALTKDCLPFLNGQSLGKKALKIKAVTEDGQSLSGNWGAGIVRNVVFFIPFFPIVELFVLNSNKDKGMQRLGDQWAKTKVVKAG</sequence>
<evidence type="ECO:0000256" key="1">
    <source>
        <dbReference type="ARBA" id="ARBA00004651"/>
    </source>
</evidence>
<feature type="region of interest" description="Disordered" evidence="6">
    <location>
        <begin position="1"/>
        <end position="25"/>
    </location>
</feature>
<evidence type="ECO:0000256" key="7">
    <source>
        <dbReference type="SAM" id="Phobius"/>
    </source>
</evidence>
<dbReference type="InterPro" id="IPR010432">
    <property type="entry name" value="RDD"/>
</dbReference>
<feature type="compositionally biased region" description="Polar residues" evidence="6">
    <location>
        <begin position="8"/>
        <end position="23"/>
    </location>
</feature>
<keyword evidence="4 7" id="KW-1133">Transmembrane helix</keyword>
<dbReference type="OrthoDB" id="200257at2"/>
<dbReference type="STRING" id="1123071.SAMN02745181_0235"/>
<accession>A0A1M6BIZ7</accession>
<dbReference type="PANTHER" id="PTHR36115">
    <property type="entry name" value="PROLINE-RICH ANTIGEN HOMOLOG-RELATED"/>
    <property type="match status" value="1"/>
</dbReference>
<evidence type="ECO:0000313" key="10">
    <source>
        <dbReference type="Proteomes" id="UP000184510"/>
    </source>
</evidence>
<reference evidence="9 10" key="1">
    <citation type="submission" date="2016-11" db="EMBL/GenBank/DDBJ databases">
        <authorList>
            <person name="Jaros S."/>
            <person name="Januszkiewicz K."/>
            <person name="Wedrychowicz H."/>
        </authorList>
    </citation>
    <scope>NUCLEOTIDE SEQUENCE [LARGE SCALE GENOMIC DNA]</scope>
    <source>
        <strain evidence="9 10">DSM 18772</strain>
    </source>
</reference>
<dbReference type="Proteomes" id="UP000184510">
    <property type="component" value="Unassembled WGS sequence"/>
</dbReference>
<keyword evidence="10" id="KW-1185">Reference proteome</keyword>
<evidence type="ECO:0000256" key="3">
    <source>
        <dbReference type="ARBA" id="ARBA00022692"/>
    </source>
</evidence>
<evidence type="ECO:0000256" key="4">
    <source>
        <dbReference type="ARBA" id="ARBA00022989"/>
    </source>
</evidence>
<dbReference type="InterPro" id="IPR051791">
    <property type="entry name" value="Pra-immunoreactive"/>
</dbReference>
<protein>
    <submittedName>
        <fullName evidence="9">Uncharacterized membrane protein YckC, RDD family</fullName>
    </submittedName>
</protein>
<proteinExistence type="predicted"/>
<gene>
    <name evidence="9" type="ORF">SAMN02745181_0235</name>
</gene>
<dbReference type="PANTHER" id="PTHR36115:SF4">
    <property type="entry name" value="MEMBRANE PROTEIN"/>
    <property type="match status" value="1"/>
</dbReference>
<dbReference type="AlphaFoldDB" id="A0A1M6BIZ7"/>
<keyword evidence="3 7" id="KW-0812">Transmembrane</keyword>
<keyword evidence="5 7" id="KW-0472">Membrane</keyword>
<comment type="subcellular location">
    <subcellularLocation>
        <location evidence="1">Cell membrane</location>
        <topology evidence="1">Multi-pass membrane protein</topology>
    </subcellularLocation>
</comment>
<dbReference type="EMBL" id="FQYR01000002">
    <property type="protein sequence ID" value="SHI48701.1"/>
    <property type="molecule type" value="Genomic_DNA"/>
</dbReference>
<evidence type="ECO:0000313" key="9">
    <source>
        <dbReference type="EMBL" id="SHI48701.1"/>
    </source>
</evidence>
<feature type="domain" description="RDD" evidence="8">
    <location>
        <begin position="68"/>
        <end position="142"/>
    </location>
</feature>
<keyword evidence="2" id="KW-1003">Cell membrane</keyword>
<evidence type="ECO:0000256" key="6">
    <source>
        <dbReference type="SAM" id="MobiDB-lite"/>
    </source>
</evidence>
<dbReference type="GO" id="GO:0005886">
    <property type="term" value="C:plasma membrane"/>
    <property type="evidence" value="ECO:0007669"/>
    <property type="project" value="UniProtKB-SubCell"/>
</dbReference>
<evidence type="ECO:0000256" key="5">
    <source>
        <dbReference type="ARBA" id="ARBA00023136"/>
    </source>
</evidence>